<feature type="disulfide bond" evidence="4">
    <location>
        <begin position="498"/>
        <end position="512"/>
    </location>
</feature>
<comment type="caution">
    <text evidence="4">Lacks conserved residue(s) required for the propagation of feature annotation.</text>
</comment>
<dbReference type="Gene3D" id="3.10.350.10">
    <property type="entry name" value="LysM domain"/>
    <property type="match status" value="1"/>
</dbReference>
<dbReference type="Gene3D" id="3.30.60.10">
    <property type="entry name" value="Endochitinase-like"/>
    <property type="match status" value="2"/>
</dbReference>
<dbReference type="EMBL" id="LZYO01000103">
    <property type="protein sequence ID" value="ODH34363.1"/>
    <property type="molecule type" value="Genomic_DNA"/>
</dbReference>
<comment type="caution">
    <text evidence="8">The sequence shown here is derived from an EMBL/GenBank/DDBJ whole genome shotgun (WGS) entry which is preliminary data.</text>
</comment>
<dbReference type="AlphaFoldDB" id="A0A1D2JGU5"/>
<feature type="compositionally biased region" description="Basic and acidic residues" evidence="5">
    <location>
        <begin position="579"/>
        <end position="655"/>
    </location>
</feature>
<feature type="region of interest" description="Disordered" evidence="5">
    <location>
        <begin position="337"/>
        <end position="424"/>
    </location>
</feature>
<keyword evidence="3 4" id="KW-1015">Disulfide bond</keyword>
<feature type="region of interest" description="Disordered" evidence="5">
    <location>
        <begin position="578"/>
        <end position="655"/>
    </location>
</feature>
<feature type="domain" description="Chitin-binding type-1" evidence="7">
    <location>
        <begin position="532"/>
        <end position="579"/>
    </location>
</feature>
<dbReference type="GO" id="GO:0008061">
    <property type="term" value="F:chitin binding"/>
    <property type="evidence" value="ECO:0007669"/>
    <property type="project" value="UniProtKB-UniRule"/>
</dbReference>
<evidence type="ECO:0000256" key="5">
    <source>
        <dbReference type="SAM" id="MobiDB-lite"/>
    </source>
</evidence>
<dbReference type="VEuPathDB" id="FungiDB:PABG_07189"/>
<evidence type="ECO:0000256" key="6">
    <source>
        <dbReference type="SAM" id="SignalP"/>
    </source>
</evidence>
<dbReference type="InterPro" id="IPR001002">
    <property type="entry name" value="Chitin-bd_1"/>
</dbReference>
<evidence type="ECO:0000256" key="3">
    <source>
        <dbReference type="ARBA" id="ARBA00023157"/>
    </source>
</evidence>
<keyword evidence="6" id="KW-0732">Signal</keyword>
<dbReference type="InterPro" id="IPR036779">
    <property type="entry name" value="LysM_dom_sf"/>
</dbReference>
<dbReference type="Proteomes" id="UP000242814">
    <property type="component" value="Unassembled WGS sequence"/>
</dbReference>
<dbReference type="PANTHER" id="PTHR47849:SF8">
    <property type="entry name" value="LECTIN"/>
    <property type="match status" value="1"/>
</dbReference>
<feature type="chain" id="PRO_5008902464" description="Chitin-binding type-1 domain-containing protein" evidence="6">
    <location>
        <begin position="20"/>
        <end position="655"/>
    </location>
</feature>
<feature type="disulfide bond" evidence="4">
    <location>
        <begin position="553"/>
        <end position="567"/>
    </location>
</feature>
<dbReference type="InterPro" id="IPR036861">
    <property type="entry name" value="Endochitinase-like_sf"/>
</dbReference>
<dbReference type="SUPFAM" id="SSF57016">
    <property type="entry name" value="Plant lectins/antimicrobial peptides"/>
    <property type="match status" value="3"/>
</dbReference>
<proteinExistence type="predicted"/>
<reference evidence="8 9" key="1">
    <citation type="submission" date="2016-06" db="EMBL/GenBank/DDBJ databases">
        <authorList>
            <person name="Kjaerup R.B."/>
            <person name="Dalgaard T.S."/>
            <person name="Juul-Madsen H.R."/>
        </authorList>
    </citation>
    <scope>NUCLEOTIDE SEQUENCE [LARGE SCALE GENOMIC DNA]</scope>
    <source>
        <strain evidence="8 9">Pb300</strain>
    </source>
</reference>
<evidence type="ECO:0000313" key="8">
    <source>
        <dbReference type="EMBL" id="ODH34363.1"/>
    </source>
</evidence>
<dbReference type="SMART" id="SM00270">
    <property type="entry name" value="ChtBD1"/>
    <property type="match status" value="3"/>
</dbReference>
<evidence type="ECO:0000256" key="4">
    <source>
        <dbReference type="PROSITE-ProRule" id="PRU00261"/>
    </source>
</evidence>
<dbReference type="PROSITE" id="PS50941">
    <property type="entry name" value="CHIT_BIND_I_2"/>
    <property type="match status" value="2"/>
</dbReference>
<keyword evidence="2" id="KW-0843">Virulence</keyword>
<dbReference type="VEuPathDB" id="FungiDB:PADG_05152"/>
<evidence type="ECO:0000256" key="2">
    <source>
        <dbReference type="ARBA" id="ARBA00023026"/>
    </source>
</evidence>
<gene>
    <name evidence="8" type="ORF">ACO22_03109</name>
</gene>
<name>A0A1D2JGU5_PARBR</name>
<evidence type="ECO:0000256" key="1">
    <source>
        <dbReference type="ARBA" id="ARBA00022669"/>
    </source>
</evidence>
<evidence type="ECO:0000259" key="7">
    <source>
        <dbReference type="PROSITE" id="PS50941"/>
    </source>
</evidence>
<feature type="region of interest" description="Disordered" evidence="5">
    <location>
        <begin position="211"/>
        <end position="233"/>
    </location>
</feature>
<sequence length="655" mass="69782">MQSFILRLFGLASLQYALAEFNFYANYDEATAAETLGLSTRCLSALNQTVGCDAANAARAANGADVWFRDNVTSLCTVECSKALTSWLSDVDIQCSSDQLVTNGRFIDPYTIPLKYVAGYDMACLQDRRWGADLCYGDDPPPKCEKQILTIEDATPDFEEMSVTNMYSEDLFCSECFMLIWRQRLLSPFLSPGKFAEYLFDQFTKMKDVCSPDSSVPIPEPSGENETPTSVRKRAENPYENAATPPMPTQPGSIGECTYFYNVVAGDTVSCSPKEGISFHDLRKLNPQLDRDCSNLWVDHAICIGPIETYPISEDGNCGEEYGTCNSNNRCGPCSLDDSIPEEDVPIDPTPTNPIPDDSIPENGGPAESKPASPAPESPIPSTTPPSDVADGPTRSPIPVDPTSVSPIPPKETGRPDNSTSKISLDGKCSPDISCTGSSFGECCSINGFCGTGPGWCGLGNCLSGACQKDTSGISFDGTCGPLFPANRTCVGSKFGDCCSTSGYCGTGPGWCGYGNCYSGACDTSLGGVSLDGTCGPKFPGNMTCVGSTFGECCSTSGFCGTSSRHCGIATCYSGKCEASPKDGNNKDTEDENKGEKEREDSDRGDKKEKEEQEDGRTEDKEKGGKGVDGKDKGEQEKGVGEGESKDMDVGGIKD</sequence>
<evidence type="ECO:0000313" key="9">
    <source>
        <dbReference type="Proteomes" id="UP000242814"/>
    </source>
</evidence>
<feature type="domain" description="Chitin-binding type-1" evidence="7">
    <location>
        <begin position="477"/>
        <end position="524"/>
    </location>
</feature>
<protein>
    <recommendedName>
        <fullName evidence="7">Chitin-binding type-1 domain-containing protein</fullName>
    </recommendedName>
</protein>
<organism evidence="8 9">
    <name type="scientific">Paracoccidioides brasiliensis</name>
    <dbReference type="NCBI Taxonomy" id="121759"/>
    <lineage>
        <taxon>Eukaryota</taxon>
        <taxon>Fungi</taxon>
        <taxon>Dikarya</taxon>
        <taxon>Ascomycota</taxon>
        <taxon>Pezizomycotina</taxon>
        <taxon>Eurotiomycetes</taxon>
        <taxon>Eurotiomycetidae</taxon>
        <taxon>Onygenales</taxon>
        <taxon>Ajellomycetaceae</taxon>
        <taxon>Paracoccidioides</taxon>
    </lineage>
</organism>
<dbReference type="PANTHER" id="PTHR47849">
    <property type="entry name" value="CHITIN-BINDING LECTIN 1"/>
    <property type="match status" value="1"/>
</dbReference>
<keyword evidence="1 4" id="KW-0147">Chitin-binding</keyword>
<feature type="compositionally biased region" description="Pro residues" evidence="5">
    <location>
        <begin position="373"/>
        <end position="384"/>
    </location>
</feature>
<accession>A0A1D2JGU5</accession>
<feature type="signal peptide" evidence="6">
    <location>
        <begin position="1"/>
        <end position="19"/>
    </location>
</feature>